<feature type="compositionally biased region" description="Basic residues" evidence="1">
    <location>
        <begin position="29"/>
        <end position="48"/>
    </location>
</feature>
<feature type="non-terminal residue" evidence="2">
    <location>
        <position position="1"/>
    </location>
</feature>
<evidence type="ECO:0000256" key="1">
    <source>
        <dbReference type="SAM" id="MobiDB-lite"/>
    </source>
</evidence>
<gene>
    <name evidence="2" type="ORF">PMAYCL1PPCAC_32243</name>
</gene>
<reference evidence="3" key="1">
    <citation type="submission" date="2022-10" db="EMBL/GenBank/DDBJ databases">
        <title>Genome assembly of Pristionchus species.</title>
        <authorList>
            <person name="Yoshida K."/>
            <person name="Sommer R.J."/>
        </authorList>
    </citation>
    <scope>NUCLEOTIDE SEQUENCE [LARGE SCALE GENOMIC DNA]</scope>
    <source>
        <strain evidence="3">RS5460</strain>
    </source>
</reference>
<feature type="compositionally biased region" description="Polar residues" evidence="1">
    <location>
        <begin position="56"/>
        <end position="74"/>
    </location>
</feature>
<evidence type="ECO:0000313" key="3">
    <source>
        <dbReference type="Proteomes" id="UP001328107"/>
    </source>
</evidence>
<feature type="region of interest" description="Disordered" evidence="1">
    <location>
        <begin position="29"/>
        <end position="86"/>
    </location>
</feature>
<keyword evidence="3" id="KW-1185">Reference proteome</keyword>
<name>A0AAN5DF41_9BILA</name>
<dbReference type="AlphaFoldDB" id="A0AAN5DF41"/>
<protein>
    <submittedName>
        <fullName evidence="2">Uncharacterized protein</fullName>
    </submittedName>
</protein>
<organism evidence="2 3">
    <name type="scientific">Pristionchus mayeri</name>
    <dbReference type="NCBI Taxonomy" id="1317129"/>
    <lineage>
        <taxon>Eukaryota</taxon>
        <taxon>Metazoa</taxon>
        <taxon>Ecdysozoa</taxon>
        <taxon>Nematoda</taxon>
        <taxon>Chromadorea</taxon>
        <taxon>Rhabditida</taxon>
        <taxon>Rhabditina</taxon>
        <taxon>Diplogasteromorpha</taxon>
        <taxon>Diplogasteroidea</taxon>
        <taxon>Neodiplogasteridae</taxon>
        <taxon>Pristionchus</taxon>
    </lineage>
</organism>
<evidence type="ECO:0000313" key="2">
    <source>
        <dbReference type="EMBL" id="GMR62048.1"/>
    </source>
</evidence>
<proteinExistence type="predicted"/>
<dbReference type="EMBL" id="BTRK01000006">
    <property type="protein sequence ID" value="GMR62048.1"/>
    <property type="molecule type" value="Genomic_DNA"/>
</dbReference>
<sequence length="139" mass="15895">GTASETAALNSASGVEWRLSAWARARMARSRRRRPRLRRKLYRTRGRLARSAGPERSTTAARTRQEWTLTTGRTASPKDFPPPIRPRRRCDDESLSALLVSHTLSLCLRGERARETRRVSICHNYISCLLAFTFHLCVM</sequence>
<accession>A0AAN5DF41</accession>
<comment type="caution">
    <text evidence="2">The sequence shown here is derived from an EMBL/GenBank/DDBJ whole genome shotgun (WGS) entry which is preliminary data.</text>
</comment>
<dbReference type="Proteomes" id="UP001328107">
    <property type="component" value="Unassembled WGS sequence"/>
</dbReference>